<dbReference type="RefSeq" id="WP_112297770.1">
    <property type="nucleotide sequence ID" value="NZ_CP069262.1"/>
</dbReference>
<reference evidence="1 2" key="1">
    <citation type="submission" date="2020-10" db="EMBL/GenBank/DDBJ databases">
        <title>Genome sequences of Pseudomonas isolates.</title>
        <authorList>
            <person name="Wessels L."/>
            <person name="Reich F."/>
            <person name="Hammerl J."/>
        </authorList>
    </citation>
    <scope>NUCLEOTIDE SEQUENCE [LARGE SCALE GENOMIC DNA]</scope>
    <source>
        <strain evidence="1 2">20-MO00624-0</strain>
    </source>
</reference>
<sequence length="204" mass="22160">MNMAEPSVTPRQIAGDTPAVLADVLHEGINLAIWNRCLPLHIEQFARMLTGVAEPFAQSLVVQLEDAEAEPNLSQLAGTHKDLEGHEGFVADVAWLVKAFAYLLNARRVGVRLRLLDKAMCPRFHVDHVPLRLVTTYSGPGSLWSGKSQLTTISPDEAHQLASGAVALLKGDKWEGNEGAGIVHCSPALEAGEKRLFLSLDWLA</sequence>
<protein>
    <submittedName>
        <fullName evidence="1">DUF1826 domain-containing protein</fullName>
    </submittedName>
</protein>
<evidence type="ECO:0000313" key="2">
    <source>
        <dbReference type="Proteomes" id="UP000626180"/>
    </source>
</evidence>
<keyword evidence="2" id="KW-1185">Reference proteome</keyword>
<gene>
    <name evidence="1" type="ORF">IRZ65_08865</name>
</gene>
<dbReference type="Pfam" id="PF08856">
    <property type="entry name" value="DUF1826"/>
    <property type="match status" value="1"/>
</dbReference>
<evidence type="ECO:0000313" key="1">
    <source>
        <dbReference type="EMBL" id="MBF8640792.1"/>
    </source>
</evidence>
<proteinExistence type="predicted"/>
<dbReference type="Proteomes" id="UP000626180">
    <property type="component" value="Unassembled WGS sequence"/>
</dbReference>
<dbReference type="InterPro" id="IPR014955">
    <property type="entry name" value="DUF1826"/>
</dbReference>
<accession>A0ABS0FKB3</accession>
<comment type="caution">
    <text evidence="1">The sequence shown here is derived from an EMBL/GenBank/DDBJ whole genome shotgun (WGS) entry which is preliminary data.</text>
</comment>
<dbReference type="EMBL" id="JADMCD010000003">
    <property type="protein sequence ID" value="MBF8640792.1"/>
    <property type="molecule type" value="Genomic_DNA"/>
</dbReference>
<name>A0ABS0FKB3_PSELU</name>
<organism evidence="1 2">
    <name type="scientific">Pseudomonas luteola</name>
    <dbReference type="NCBI Taxonomy" id="47886"/>
    <lineage>
        <taxon>Bacteria</taxon>
        <taxon>Pseudomonadati</taxon>
        <taxon>Pseudomonadota</taxon>
        <taxon>Gammaproteobacteria</taxon>
        <taxon>Pseudomonadales</taxon>
        <taxon>Pseudomonadaceae</taxon>
        <taxon>Pseudomonas</taxon>
    </lineage>
</organism>